<evidence type="ECO:0000313" key="4">
    <source>
        <dbReference type="Proteomes" id="UP000654482"/>
    </source>
</evidence>
<evidence type="ECO:0000313" key="3">
    <source>
        <dbReference type="EMBL" id="MBE9114397.1"/>
    </source>
</evidence>
<protein>
    <submittedName>
        <fullName evidence="3">Chromosome segregation ATPase</fullName>
    </submittedName>
</protein>
<reference evidence="3" key="1">
    <citation type="submission" date="2020-10" db="EMBL/GenBank/DDBJ databases">
        <authorList>
            <person name="Castelo-Branco R."/>
            <person name="Eusebio N."/>
            <person name="Adriana R."/>
            <person name="Vieira A."/>
            <person name="Brugerolle De Fraissinette N."/>
            <person name="Rezende De Castro R."/>
            <person name="Schneider M.P."/>
            <person name="Vasconcelos V."/>
            <person name="Leao P.N."/>
        </authorList>
    </citation>
    <scope>NUCLEOTIDE SEQUENCE</scope>
    <source>
        <strain evidence="3">LEGE 07157</strain>
    </source>
</reference>
<feature type="region of interest" description="Disordered" evidence="1">
    <location>
        <begin position="1"/>
        <end position="26"/>
    </location>
</feature>
<keyword evidence="4" id="KW-1185">Reference proteome</keyword>
<sequence length="666" mass="74196">MKDRKLLNRSSAIGTARPQPPNAAPPFNPIYEWQEPTITENEETQRTSRWNFSWLIKWQFWATIVIAIAGTTGFFATAMLLKLPALPSCPTLFVPMASASVRLYCAQLSADKQSLEGLLHAIDLVKELPLDHPMREEIERNIEQWATEILTLAEDKFQAGKLSKAIGMARKIPQNTDAYKLVDERIARWQSIWSKAEAIVAEAEKLMVDSRWGLAFREAAKLFTVGNKHWATTRYEQLVDTIRLAQEESGKLDKAYAAMRRGGSDNLFKAIELAEQIKPESTAYKEAQKLVKEAGEKLYELAMTQLERGDWSSVAQIINRLPAAINKQEEINDLNSLADAGSQAGMGSVAGLEAAIRAAQGIPPGRPLYDRAQKLIGRWQLEIQDINHLTRAEELANSGGLNYLTAAIAQAQLIPRSNPRYSQAQKRIREWTGQIEISEDRPILDRAQSYAGNGDDASLRKAIQEARSIRSGRALYREAQQKIGQWRSTLQRNQDAPYLNEARGLASSGDLPQAVESARRIRPGRVLYDEAQSDVRRWRDEIQGRTNLDRAYQLAKEGTPDGLAAAINAAKSVPSDSDSYNQSVQVANSWSEQLLEAARQRSSYDLGEAIAIARKIPPGTSAYPAARSHVEVWKQRLEPQLPESAPELNNEASTSPSPPDLTPLTQ</sequence>
<name>A0A8J7DSM8_9CYAN</name>
<feature type="compositionally biased region" description="Pro residues" evidence="1">
    <location>
        <begin position="656"/>
        <end position="666"/>
    </location>
</feature>
<keyword evidence="2" id="KW-0812">Transmembrane</keyword>
<evidence type="ECO:0000256" key="1">
    <source>
        <dbReference type="SAM" id="MobiDB-lite"/>
    </source>
</evidence>
<accession>A0A8J7DSM8</accession>
<gene>
    <name evidence="3" type="ORF">IQ249_00650</name>
</gene>
<dbReference type="Proteomes" id="UP000654482">
    <property type="component" value="Unassembled WGS sequence"/>
</dbReference>
<dbReference type="AlphaFoldDB" id="A0A8J7DSM8"/>
<comment type="caution">
    <text evidence="3">The sequence shown here is derived from an EMBL/GenBank/DDBJ whole genome shotgun (WGS) entry which is preliminary data.</text>
</comment>
<dbReference type="RefSeq" id="WP_194027477.1">
    <property type="nucleotide sequence ID" value="NZ_JADEWZ010000001.1"/>
</dbReference>
<proteinExistence type="predicted"/>
<keyword evidence="2" id="KW-1133">Transmembrane helix</keyword>
<feature type="region of interest" description="Disordered" evidence="1">
    <location>
        <begin position="636"/>
        <end position="666"/>
    </location>
</feature>
<feature type="transmembrane region" description="Helical" evidence="2">
    <location>
        <begin position="58"/>
        <end position="81"/>
    </location>
</feature>
<dbReference type="EMBL" id="JADEWZ010000001">
    <property type="protein sequence ID" value="MBE9114397.1"/>
    <property type="molecule type" value="Genomic_DNA"/>
</dbReference>
<keyword evidence="2" id="KW-0472">Membrane</keyword>
<evidence type="ECO:0000256" key="2">
    <source>
        <dbReference type="SAM" id="Phobius"/>
    </source>
</evidence>
<organism evidence="3 4">
    <name type="scientific">Lusitaniella coriacea LEGE 07157</name>
    <dbReference type="NCBI Taxonomy" id="945747"/>
    <lineage>
        <taxon>Bacteria</taxon>
        <taxon>Bacillati</taxon>
        <taxon>Cyanobacteriota</taxon>
        <taxon>Cyanophyceae</taxon>
        <taxon>Spirulinales</taxon>
        <taxon>Lusitaniellaceae</taxon>
        <taxon>Lusitaniella</taxon>
    </lineage>
</organism>